<protein>
    <submittedName>
        <fullName evidence="1">Hypothetical cytosolic protein</fullName>
    </submittedName>
</protein>
<dbReference type="Proteomes" id="UP000001933">
    <property type="component" value="Chromosome"/>
</dbReference>
<dbReference type="KEGG" id="sat:SYN_02113"/>
<sequence>MPTTSSLDNNIAATIRIYTADHVIHDAMVMTGVRLPGKQEVKNELARHFPESFSPVARMFNVMCNIQRDVDRRMKGNDVNL</sequence>
<dbReference type="AlphaFoldDB" id="Q2LS74"/>
<accession>Q2LS74</accession>
<gene>
    <name evidence="1" type="ORF">SYN_02113</name>
</gene>
<dbReference type="InParanoid" id="Q2LS74"/>
<dbReference type="EMBL" id="CP000252">
    <property type="protein sequence ID" value="ABC76934.1"/>
    <property type="molecule type" value="Genomic_DNA"/>
</dbReference>
<evidence type="ECO:0000313" key="1">
    <source>
        <dbReference type="EMBL" id="ABC76934.1"/>
    </source>
</evidence>
<organism evidence="1 2">
    <name type="scientific">Syntrophus aciditrophicus (strain SB)</name>
    <dbReference type="NCBI Taxonomy" id="56780"/>
    <lineage>
        <taxon>Bacteria</taxon>
        <taxon>Pseudomonadati</taxon>
        <taxon>Thermodesulfobacteriota</taxon>
        <taxon>Syntrophia</taxon>
        <taxon>Syntrophales</taxon>
        <taxon>Syntrophaceae</taxon>
        <taxon>Syntrophus</taxon>
    </lineage>
</organism>
<proteinExistence type="predicted"/>
<keyword evidence="2" id="KW-1185">Reference proteome</keyword>
<evidence type="ECO:0000313" key="2">
    <source>
        <dbReference type="Proteomes" id="UP000001933"/>
    </source>
</evidence>
<name>Q2LS74_SYNAS</name>
<dbReference type="HOGENOM" id="CLU_2572604_0_0_7"/>
<reference evidence="1 2" key="1">
    <citation type="journal article" date="2007" name="Proc. Natl. Acad. Sci. U.S.A.">
        <title>The genome of Syntrophus aciditrophicus: life at the thermodynamic limit of microbial growth.</title>
        <authorList>
            <person name="McInerney M.J."/>
            <person name="Rohlin L."/>
            <person name="Mouttaki H."/>
            <person name="Kim U."/>
            <person name="Krupp R.S."/>
            <person name="Rios-Hernandez L."/>
            <person name="Sieber J."/>
            <person name="Struchtemeyer C.G."/>
            <person name="Bhattacharyya A."/>
            <person name="Campbell J.W."/>
            <person name="Gunsalus R.P."/>
        </authorList>
    </citation>
    <scope>NUCLEOTIDE SEQUENCE [LARGE SCALE GENOMIC DNA]</scope>
    <source>
        <strain evidence="1 2">SB</strain>
    </source>
</reference>